<keyword evidence="2" id="KW-1185">Reference proteome</keyword>
<protein>
    <submittedName>
        <fullName evidence="1">Uncharacterized protein</fullName>
    </submittedName>
</protein>
<reference evidence="1" key="1">
    <citation type="journal article" date="2023" name="Insect Mol. Biol.">
        <title>Genome sequencing provides insights into the evolution of gene families encoding plant cell wall-degrading enzymes in longhorned beetles.</title>
        <authorList>
            <person name="Shin N.R."/>
            <person name="Okamura Y."/>
            <person name="Kirsch R."/>
            <person name="Pauchet Y."/>
        </authorList>
    </citation>
    <scope>NUCLEOTIDE SEQUENCE</scope>
    <source>
        <strain evidence="1">MMC_N1</strain>
    </source>
</reference>
<evidence type="ECO:0000313" key="1">
    <source>
        <dbReference type="EMBL" id="KAJ8969515.1"/>
    </source>
</evidence>
<accession>A0ABQ9IYW8</accession>
<comment type="caution">
    <text evidence="1">The sequence shown here is derived from an EMBL/GenBank/DDBJ whole genome shotgun (WGS) entry which is preliminary data.</text>
</comment>
<name>A0ABQ9IYW8_9CUCU</name>
<proteinExistence type="predicted"/>
<gene>
    <name evidence="1" type="ORF">NQ317_019730</name>
</gene>
<evidence type="ECO:0000313" key="2">
    <source>
        <dbReference type="Proteomes" id="UP001162164"/>
    </source>
</evidence>
<dbReference type="Proteomes" id="UP001162164">
    <property type="component" value="Unassembled WGS sequence"/>
</dbReference>
<sequence>MGSCLMRAYLHVSGRAQNRWWWGSLVTSELDIRSYLISIELPFFALRFESIVSRGLEGDRKFTKKTQQPNDKAATALGGRTVWVDLQVQPNRVKLVLMQSSESSYASFSSVSTSSSSYLSSLSSSSSLSVRSSKGSILSTFPKHEFSSQKNLGQILPSFADVDADVRTGSLRKFAVAGSCDQVIRSIR</sequence>
<organism evidence="1 2">
    <name type="scientific">Molorchus minor</name>
    <dbReference type="NCBI Taxonomy" id="1323400"/>
    <lineage>
        <taxon>Eukaryota</taxon>
        <taxon>Metazoa</taxon>
        <taxon>Ecdysozoa</taxon>
        <taxon>Arthropoda</taxon>
        <taxon>Hexapoda</taxon>
        <taxon>Insecta</taxon>
        <taxon>Pterygota</taxon>
        <taxon>Neoptera</taxon>
        <taxon>Endopterygota</taxon>
        <taxon>Coleoptera</taxon>
        <taxon>Polyphaga</taxon>
        <taxon>Cucujiformia</taxon>
        <taxon>Chrysomeloidea</taxon>
        <taxon>Cerambycidae</taxon>
        <taxon>Lamiinae</taxon>
        <taxon>Monochamini</taxon>
        <taxon>Molorchus</taxon>
    </lineage>
</organism>
<dbReference type="EMBL" id="JAPWTJ010001787">
    <property type="protein sequence ID" value="KAJ8969515.1"/>
    <property type="molecule type" value="Genomic_DNA"/>
</dbReference>